<evidence type="ECO:0000313" key="4">
    <source>
        <dbReference type="Proteomes" id="UP000558089"/>
    </source>
</evidence>
<feature type="domain" description="Outer membrane protein beta-barrel" evidence="2">
    <location>
        <begin position="21"/>
        <end position="197"/>
    </location>
</feature>
<name>A0A850NEY3_9FLAO</name>
<dbReference type="Pfam" id="PF13568">
    <property type="entry name" value="OMP_b-brl_2"/>
    <property type="match status" value="1"/>
</dbReference>
<keyword evidence="1" id="KW-0732">Signal</keyword>
<reference evidence="3 4" key="1">
    <citation type="submission" date="2020-01" db="EMBL/GenBank/DDBJ databases">
        <title>Draft Genome Analysis of Muricauda sp. HICW Isolated from coastal seawater of PR China.</title>
        <authorList>
            <person name="Chen M.-X."/>
        </authorList>
    </citation>
    <scope>NUCLEOTIDE SEQUENCE [LARGE SCALE GENOMIC DNA]</scope>
    <source>
        <strain evidence="3 4">HICW</strain>
    </source>
</reference>
<protein>
    <submittedName>
        <fullName evidence="3">Outer membrane beta-barrel protein</fullName>
    </submittedName>
</protein>
<accession>A0A850NEY3</accession>
<feature type="chain" id="PRO_5032609757" evidence="1">
    <location>
        <begin position="22"/>
        <end position="221"/>
    </location>
</feature>
<proteinExistence type="predicted"/>
<organism evidence="3 4">
    <name type="scientific">Flagellimonas chongwuensis</name>
    <dbReference type="NCBI Taxonomy" id="2697365"/>
    <lineage>
        <taxon>Bacteria</taxon>
        <taxon>Pseudomonadati</taxon>
        <taxon>Bacteroidota</taxon>
        <taxon>Flavobacteriia</taxon>
        <taxon>Flavobacteriales</taxon>
        <taxon>Flavobacteriaceae</taxon>
        <taxon>Flagellimonas</taxon>
    </lineage>
</organism>
<evidence type="ECO:0000313" key="3">
    <source>
        <dbReference type="EMBL" id="NVN16972.1"/>
    </source>
</evidence>
<evidence type="ECO:0000259" key="2">
    <source>
        <dbReference type="Pfam" id="PF13568"/>
    </source>
</evidence>
<feature type="signal peptide" evidence="1">
    <location>
        <begin position="1"/>
        <end position="21"/>
    </location>
</feature>
<dbReference type="EMBL" id="WYET01000001">
    <property type="protein sequence ID" value="NVN16972.1"/>
    <property type="molecule type" value="Genomic_DNA"/>
</dbReference>
<sequence>MKKSVSVVVIVLLASSLFVNAQERNFGVLGGLNYANIRGDRTDFTNNSWRTAYHFGVFSNISLSDRIALEPRVLLSSKGYNNEIDLNEFDNPSQQPSTQTLIKYANRNNYLSLPILFKYKLMSNLSLDLGPEIAFLLYSKHVITKVDGEGYFAEGDVPQEGSGDFFLDYGAMAGITFYFTTNTSIQLNYFYGLSNLHRKAIIGDSTENNSVFQLSLGYLIF</sequence>
<dbReference type="InterPro" id="IPR025665">
    <property type="entry name" value="Beta-barrel_OMP_2"/>
</dbReference>
<comment type="caution">
    <text evidence="3">The sequence shown here is derived from an EMBL/GenBank/DDBJ whole genome shotgun (WGS) entry which is preliminary data.</text>
</comment>
<evidence type="ECO:0000256" key="1">
    <source>
        <dbReference type="SAM" id="SignalP"/>
    </source>
</evidence>
<dbReference type="RefSeq" id="WP_176618995.1">
    <property type="nucleotide sequence ID" value="NZ_WYET01000001.1"/>
</dbReference>
<dbReference type="AlphaFoldDB" id="A0A850NEY3"/>
<keyword evidence="4" id="KW-1185">Reference proteome</keyword>
<dbReference type="Proteomes" id="UP000558089">
    <property type="component" value="Unassembled WGS sequence"/>
</dbReference>
<gene>
    <name evidence="3" type="ORF">GUA46_01355</name>
</gene>